<feature type="domain" description="Solute-binding protein family 3/N-terminal" evidence="3">
    <location>
        <begin position="28"/>
        <end position="252"/>
    </location>
</feature>
<dbReference type="PROSITE" id="PS51257">
    <property type="entry name" value="PROKAR_LIPOPROTEIN"/>
    <property type="match status" value="1"/>
</dbReference>
<protein>
    <recommendedName>
        <fullName evidence="3">Solute-binding protein family 3/N-terminal domain-containing protein</fullName>
    </recommendedName>
</protein>
<dbReference type="Proteomes" id="UP000605148">
    <property type="component" value="Unassembled WGS sequence"/>
</dbReference>
<dbReference type="PANTHER" id="PTHR35936:SF25">
    <property type="entry name" value="ABC TRANSPORTER SUBSTRATE-BINDING PROTEIN"/>
    <property type="match status" value="1"/>
</dbReference>
<organism evidence="4 5">
    <name type="scientific">Roseibium aquae</name>
    <dbReference type="NCBI Taxonomy" id="1323746"/>
    <lineage>
        <taxon>Bacteria</taxon>
        <taxon>Pseudomonadati</taxon>
        <taxon>Pseudomonadota</taxon>
        <taxon>Alphaproteobacteria</taxon>
        <taxon>Hyphomicrobiales</taxon>
        <taxon>Stappiaceae</taxon>
        <taxon>Roseibium</taxon>
    </lineage>
</organism>
<dbReference type="InterPro" id="IPR001638">
    <property type="entry name" value="Solute-binding_3/MltF_N"/>
</dbReference>
<gene>
    <name evidence="4" type="ORF">GCM10011316_11740</name>
</gene>
<feature type="chain" id="PRO_5037342296" description="Solute-binding protein family 3/N-terminal domain-containing protein" evidence="2">
    <location>
        <begin position="27"/>
        <end position="257"/>
    </location>
</feature>
<dbReference type="SUPFAM" id="SSF53850">
    <property type="entry name" value="Periplasmic binding protein-like II"/>
    <property type="match status" value="1"/>
</dbReference>
<reference evidence="4" key="1">
    <citation type="journal article" date="2014" name="Int. J. Syst. Evol. Microbiol.">
        <title>Complete genome sequence of Corynebacterium casei LMG S-19264T (=DSM 44701T), isolated from a smear-ripened cheese.</title>
        <authorList>
            <consortium name="US DOE Joint Genome Institute (JGI-PGF)"/>
            <person name="Walter F."/>
            <person name="Albersmeier A."/>
            <person name="Kalinowski J."/>
            <person name="Ruckert C."/>
        </authorList>
    </citation>
    <scope>NUCLEOTIDE SEQUENCE</scope>
    <source>
        <strain evidence="4">CGMCC 1.12426</strain>
    </source>
</reference>
<evidence type="ECO:0000313" key="5">
    <source>
        <dbReference type="Proteomes" id="UP000605148"/>
    </source>
</evidence>
<name>A0A916TEZ7_9HYPH</name>
<accession>A0A916TEZ7</accession>
<evidence type="ECO:0000313" key="4">
    <source>
        <dbReference type="EMBL" id="GGB41443.1"/>
    </source>
</evidence>
<proteinExistence type="predicted"/>
<dbReference type="Gene3D" id="3.40.190.10">
    <property type="entry name" value="Periplasmic binding protein-like II"/>
    <property type="match status" value="2"/>
</dbReference>
<dbReference type="Pfam" id="PF00497">
    <property type="entry name" value="SBP_bac_3"/>
    <property type="match status" value="1"/>
</dbReference>
<dbReference type="PANTHER" id="PTHR35936">
    <property type="entry name" value="MEMBRANE-BOUND LYTIC MUREIN TRANSGLYCOSYLASE F"/>
    <property type="match status" value="1"/>
</dbReference>
<keyword evidence="5" id="KW-1185">Reference proteome</keyword>
<dbReference type="SMART" id="SM00062">
    <property type="entry name" value="PBPb"/>
    <property type="match status" value="1"/>
</dbReference>
<evidence type="ECO:0000256" key="1">
    <source>
        <dbReference type="ARBA" id="ARBA00022729"/>
    </source>
</evidence>
<evidence type="ECO:0000259" key="3">
    <source>
        <dbReference type="SMART" id="SM00062"/>
    </source>
</evidence>
<dbReference type="AlphaFoldDB" id="A0A916TEZ7"/>
<dbReference type="EMBL" id="BMFA01000003">
    <property type="protein sequence ID" value="GGB41443.1"/>
    <property type="molecule type" value="Genomic_DNA"/>
</dbReference>
<dbReference type="OrthoDB" id="5421182at2"/>
<sequence>MPFKTHIRTTGFAITLALACFGSAQANELVIAADPWCPFNCEPGSDKPGYMVEIAREVFEPLGYTVTYEQVNWARALVETREGKYAAVFGASIGDADDFVFPKEAQGKAGNAIFVAAGSDWSFSKPEDLSGKTIGLIRDYDYGDLGTQIETHGEASFAGGDDALETNIKKLLAGRLDALVEEASVFNYSADQMGVSDQVRLEGESEYDPVYIAFSPARPESGKLAEELDAGMKALRSSGKLGEILSKYGLKDWSSGS</sequence>
<reference evidence="4" key="2">
    <citation type="submission" date="2020-09" db="EMBL/GenBank/DDBJ databases">
        <authorList>
            <person name="Sun Q."/>
            <person name="Zhou Y."/>
        </authorList>
    </citation>
    <scope>NUCLEOTIDE SEQUENCE</scope>
    <source>
        <strain evidence="4">CGMCC 1.12426</strain>
    </source>
</reference>
<dbReference type="RefSeq" id="WP_150495455.1">
    <property type="nucleotide sequence ID" value="NZ_BMFA01000003.1"/>
</dbReference>
<evidence type="ECO:0000256" key="2">
    <source>
        <dbReference type="SAM" id="SignalP"/>
    </source>
</evidence>
<keyword evidence="1 2" id="KW-0732">Signal</keyword>
<comment type="caution">
    <text evidence="4">The sequence shown here is derived from an EMBL/GenBank/DDBJ whole genome shotgun (WGS) entry which is preliminary data.</text>
</comment>
<feature type="signal peptide" evidence="2">
    <location>
        <begin position="1"/>
        <end position="26"/>
    </location>
</feature>